<accession>A0A0F5HIH3</accession>
<sequence>MPGKIGKRFSKAESVIELPAGKIRDTSTTVGQMIAFIETDK</sequence>
<comment type="caution">
    <text evidence="1">The sequence shown here is derived from an EMBL/GenBank/DDBJ whole genome shotgun (WGS) entry which is preliminary data.</text>
</comment>
<organism evidence="1 2">
    <name type="scientific">Bacillus thermotolerans</name>
    <name type="common">Quasibacillus thermotolerans</name>
    <dbReference type="NCBI Taxonomy" id="1221996"/>
    <lineage>
        <taxon>Bacteria</taxon>
        <taxon>Bacillati</taxon>
        <taxon>Bacillota</taxon>
        <taxon>Bacilli</taxon>
        <taxon>Bacillales</taxon>
        <taxon>Bacillaceae</taxon>
        <taxon>Bacillus</taxon>
    </lineage>
</organism>
<gene>
    <name evidence="1" type="ORF">QY95_01442</name>
</gene>
<evidence type="ECO:0000313" key="1">
    <source>
        <dbReference type="EMBL" id="KKB40447.1"/>
    </source>
</evidence>
<name>A0A0F5I5M0_BACTR</name>
<proteinExistence type="predicted"/>
<protein>
    <submittedName>
        <fullName evidence="1">Uncharacterized protein</fullName>
    </submittedName>
</protein>
<dbReference type="Proteomes" id="UP000031563">
    <property type="component" value="Unassembled WGS sequence"/>
</dbReference>
<accession>A0A0F5I5M0</accession>
<dbReference type="AlphaFoldDB" id="A0A0F5I5M0"/>
<reference evidence="1" key="1">
    <citation type="submission" date="2015-02" db="EMBL/GenBank/DDBJ databases">
        <title>Genome Assembly of Bacillaceae bacterium MTCC 8252.</title>
        <authorList>
            <person name="Verma A."/>
            <person name="Khatri I."/>
            <person name="Mual P."/>
            <person name="Subramanian S."/>
            <person name="Krishnamurthi S."/>
        </authorList>
    </citation>
    <scope>NUCLEOTIDE SEQUENCE [LARGE SCALE GENOMIC DNA]</scope>
    <source>
        <strain evidence="1">MTCC 8252</strain>
    </source>
</reference>
<keyword evidence="2" id="KW-1185">Reference proteome</keyword>
<evidence type="ECO:0000313" key="2">
    <source>
        <dbReference type="Proteomes" id="UP000031563"/>
    </source>
</evidence>
<dbReference type="EMBL" id="JWIR02000029">
    <property type="protein sequence ID" value="KKB40447.1"/>
    <property type="molecule type" value="Genomic_DNA"/>
</dbReference>
<dbReference type="STRING" id="1221996.QY95_01442"/>